<feature type="region of interest" description="Disordered" evidence="1">
    <location>
        <begin position="62"/>
        <end position="106"/>
    </location>
</feature>
<dbReference type="EMBL" id="AP019723">
    <property type="protein sequence ID" value="BBK84683.1"/>
    <property type="molecule type" value="Genomic_DNA"/>
</dbReference>
<sequence>MDGDDQLGFLLCVGDQFPLRVGGQENPHLREDPRTLTSLLDPLRANIMFEFGVCAWLAPLVEEPANSKDPTAPTSHQRREDAPRRANWPQKLTKLRPARHGATAPH</sequence>
<proteinExistence type="predicted"/>
<accession>A0ABM7GZI7</accession>
<dbReference type="Proteomes" id="UP000318594">
    <property type="component" value="Chromosome"/>
</dbReference>
<evidence type="ECO:0000313" key="2">
    <source>
        <dbReference type="EMBL" id="BBK84683.1"/>
    </source>
</evidence>
<evidence type="ECO:0000256" key="1">
    <source>
        <dbReference type="SAM" id="MobiDB-lite"/>
    </source>
</evidence>
<name>A0ABM7GZI7_CUTAC</name>
<keyword evidence="3" id="KW-1185">Reference proteome</keyword>
<protein>
    <submittedName>
        <fullName evidence="2">Uncharacterized protein</fullName>
    </submittedName>
</protein>
<organism evidence="2 3">
    <name type="scientific">Cutibacterium acnes subsp. acnes</name>
    <dbReference type="NCBI Taxonomy" id="1734925"/>
    <lineage>
        <taxon>Bacteria</taxon>
        <taxon>Bacillati</taxon>
        <taxon>Actinomycetota</taxon>
        <taxon>Actinomycetes</taxon>
        <taxon>Propionibacteriales</taxon>
        <taxon>Propionibacteriaceae</taxon>
        <taxon>Cutibacterium</taxon>
    </lineage>
</organism>
<evidence type="ECO:0000313" key="3">
    <source>
        <dbReference type="Proteomes" id="UP000318594"/>
    </source>
</evidence>
<gene>
    <name evidence="2" type="ORF">CacPP4_12980</name>
</gene>
<reference evidence="2 3" key="1">
    <citation type="submission" date="2019-06" db="EMBL/GenBank/DDBJ databases">
        <title>Complete genome sequence of Cutibacterium acnes subsp. acnes NBRC 107605.</title>
        <authorList>
            <person name="Miura T."/>
            <person name="Furukawa M."/>
            <person name="Shimamura M."/>
            <person name="Ohyama Y."/>
            <person name="Yamazoe A."/>
            <person name="Kawasaki H."/>
        </authorList>
    </citation>
    <scope>NUCLEOTIDE SEQUENCE [LARGE SCALE GENOMIC DNA]</scope>
    <source>
        <strain evidence="2 3">NBRC 107605</strain>
    </source>
</reference>